<reference evidence="1 2" key="1">
    <citation type="submission" date="2021-06" db="EMBL/GenBank/DDBJ databases">
        <title>Caerostris extrusa draft genome.</title>
        <authorList>
            <person name="Kono N."/>
            <person name="Arakawa K."/>
        </authorList>
    </citation>
    <scope>NUCLEOTIDE SEQUENCE [LARGE SCALE GENOMIC DNA]</scope>
</reference>
<keyword evidence="2" id="KW-1185">Reference proteome</keyword>
<proteinExistence type="predicted"/>
<comment type="caution">
    <text evidence="1">The sequence shown here is derived from an EMBL/GenBank/DDBJ whole genome shotgun (WGS) entry which is preliminary data.</text>
</comment>
<gene>
    <name evidence="1" type="ORF">CEXT_64471</name>
</gene>
<dbReference type="EMBL" id="BPLR01008575">
    <property type="protein sequence ID" value="GIY25788.1"/>
    <property type="molecule type" value="Genomic_DNA"/>
</dbReference>
<accession>A0AAV4S155</accession>
<evidence type="ECO:0000313" key="1">
    <source>
        <dbReference type="EMBL" id="GIY25788.1"/>
    </source>
</evidence>
<dbReference type="Proteomes" id="UP001054945">
    <property type="component" value="Unassembled WGS sequence"/>
</dbReference>
<dbReference type="AlphaFoldDB" id="A0AAV4S155"/>
<evidence type="ECO:0000313" key="2">
    <source>
        <dbReference type="Proteomes" id="UP001054945"/>
    </source>
</evidence>
<protein>
    <submittedName>
        <fullName evidence="1">Uncharacterized protein</fullName>
    </submittedName>
</protein>
<sequence length="87" mass="10037">MVNFFVSPTVFLKSEPTEKCDQERPSIRLLNSRRLLRSPRQLIPFTARHDTLTLSVDQSRKFYDGALIEIPDDIGRAIQFATDRSTI</sequence>
<organism evidence="1 2">
    <name type="scientific">Caerostris extrusa</name>
    <name type="common">Bark spider</name>
    <name type="synonym">Caerostris bankana</name>
    <dbReference type="NCBI Taxonomy" id="172846"/>
    <lineage>
        <taxon>Eukaryota</taxon>
        <taxon>Metazoa</taxon>
        <taxon>Ecdysozoa</taxon>
        <taxon>Arthropoda</taxon>
        <taxon>Chelicerata</taxon>
        <taxon>Arachnida</taxon>
        <taxon>Araneae</taxon>
        <taxon>Araneomorphae</taxon>
        <taxon>Entelegynae</taxon>
        <taxon>Araneoidea</taxon>
        <taxon>Araneidae</taxon>
        <taxon>Caerostris</taxon>
    </lineage>
</organism>
<name>A0AAV4S155_CAEEX</name>